<evidence type="ECO:0000313" key="2">
    <source>
        <dbReference type="Proteomes" id="UP001500339"/>
    </source>
</evidence>
<proteinExistence type="predicted"/>
<reference evidence="2" key="1">
    <citation type="journal article" date="2019" name="Int. J. Syst. Evol. Microbiol.">
        <title>The Global Catalogue of Microorganisms (GCM) 10K type strain sequencing project: providing services to taxonomists for standard genome sequencing and annotation.</title>
        <authorList>
            <consortium name="The Broad Institute Genomics Platform"/>
            <consortium name="The Broad Institute Genome Sequencing Center for Infectious Disease"/>
            <person name="Wu L."/>
            <person name="Ma J."/>
        </authorList>
    </citation>
    <scope>NUCLEOTIDE SEQUENCE [LARGE SCALE GENOMIC DNA]</scope>
    <source>
        <strain evidence="2">JCM 1405</strain>
    </source>
</reference>
<evidence type="ECO:0008006" key="3">
    <source>
        <dbReference type="Google" id="ProtNLM"/>
    </source>
</evidence>
<dbReference type="EMBL" id="BAAACF010000001">
    <property type="protein sequence ID" value="GAA0723802.1"/>
    <property type="molecule type" value="Genomic_DNA"/>
</dbReference>
<comment type="caution">
    <text evidence="1">The sequence shown here is derived from an EMBL/GenBank/DDBJ whole genome shotgun (WGS) entry which is preliminary data.</text>
</comment>
<gene>
    <name evidence="1" type="ORF">GCM10008905_16870</name>
</gene>
<dbReference type="Proteomes" id="UP001500339">
    <property type="component" value="Unassembled WGS sequence"/>
</dbReference>
<name>A0ABP3U8A9_9CLOT</name>
<dbReference type="InterPro" id="IPR054688">
    <property type="entry name" value="CD1247_N"/>
</dbReference>
<evidence type="ECO:0000313" key="1">
    <source>
        <dbReference type="EMBL" id="GAA0723802.1"/>
    </source>
</evidence>
<sequence length="135" mass="15272">MSSISSKVSYLNGLVDGLGLEEGSKEGRIIKEIVVILQSISEEIDEIKDAQKDMQEYIDVLDEDLTNIEDELYDEDDSYEDIEDFIDMTCDSCGETIYVDSNILENRHNIACPNCHKEIEFKSSCCSDCDDDCDC</sequence>
<protein>
    <recommendedName>
        <fullName evidence="3">Zinc ribbon domain-containing protein</fullName>
    </recommendedName>
</protein>
<organism evidence="1 2">
    <name type="scientific">Clostridium malenominatum</name>
    <dbReference type="NCBI Taxonomy" id="1539"/>
    <lineage>
        <taxon>Bacteria</taxon>
        <taxon>Bacillati</taxon>
        <taxon>Bacillota</taxon>
        <taxon>Clostridia</taxon>
        <taxon>Eubacteriales</taxon>
        <taxon>Clostridiaceae</taxon>
        <taxon>Clostridium</taxon>
    </lineage>
</organism>
<keyword evidence="2" id="KW-1185">Reference proteome</keyword>
<accession>A0ABP3U8A9</accession>
<dbReference type="NCBIfam" id="NF045650">
    <property type="entry name" value="CD1247_Nterm"/>
    <property type="match status" value="1"/>
</dbReference>
<dbReference type="RefSeq" id="WP_343768768.1">
    <property type="nucleotide sequence ID" value="NZ_BAAACF010000001.1"/>
</dbReference>